<feature type="domain" description="Subtilisin inhibitor" evidence="10">
    <location>
        <begin position="37"/>
        <end position="129"/>
    </location>
</feature>
<gene>
    <name evidence="11" type="ORF">NBG84_34400</name>
</gene>
<comment type="similarity">
    <text evidence="2 8">Belongs to the protease inhibitor I16 (SSI) family.</text>
</comment>
<evidence type="ECO:0000256" key="9">
    <source>
        <dbReference type="SAM" id="SignalP"/>
    </source>
</evidence>
<feature type="chain" id="PRO_5045838560" evidence="9">
    <location>
        <begin position="27"/>
        <end position="145"/>
    </location>
</feature>
<name>A0ABT0V1P0_9ACTN</name>
<keyword evidence="4" id="KW-0964">Secreted</keyword>
<evidence type="ECO:0000256" key="8">
    <source>
        <dbReference type="RuleBase" id="RU003471"/>
    </source>
</evidence>
<dbReference type="Pfam" id="PF00720">
    <property type="entry name" value="SSI"/>
    <property type="match status" value="1"/>
</dbReference>
<keyword evidence="6 8" id="KW-0722">Serine protease inhibitor</keyword>
<keyword evidence="12" id="KW-1185">Reference proteome</keyword>
<dbReference type="Proteomes" id="UP001431429">
    <property type="component" value="Unassembled WGS sequence"/>
</dbReference>
<keyword evidence="5 8" id="KW-0646">Protease inhibitor</keyword>
<evidence type="ECO:0000256" key="4">
    <source>
        <dbReference type="ARBA" id="ARBA00022525"/>
    </source>
</evidence>
<dbReference type="RefSeq" id="WP_250923610.1">
    <property type="nucleotide sequence ID" value="NZ_JAMQAW010000070.1"/>
</dbReference>
<keyword evidence="9" id="KW-0732">Signal</keyword>
<comment type="caution">
    <text evidence="11">The sequence shown here is derived from an EMBL/GenBank/DDBJ whole genome shotgun (WGS) entry which is preliminary data.</text>
</comment>
<dbReference type="PRINTS" id="PR00294">
    <property type="entry name" value="SSBTLNINHBTR"/>
</dbReference>
<dbReference type="InterPro" id="IPR000691">
    <property type="entry name" value="Prot_inh_I16_SSI"/>
</dbReference>
<dbReference type="InterPro" id="IPR036819">
    <property type="entry name" value="Subtilisin_inhibitor-like_sf"/>
</dbReference>
<dbReference type="SUPFAM" id="SSF55399">
    <property type="entry name" value="Subtilisin inhibitor"/>
    <property type="match status" value="1"/>
</dbReference>
<proteinExistence type="inferred from homology"/>
<evidence type="ECO:0000256" key="1">
    <source>
        <dbReference type="ARBA" id="ARBA00004613"/>
    </source>
</evidence>
<dbReference type="EMBL" id="JAMQAW010000070">
    <property type="protein sequence ID" value="MCM2393311.1"/>
    <property type="molecule type" value="Genomic_DNA"/>
</dbReference>
<evidence type="ECO:0000256" key="6">
    <source>
        <dbReference type="ARBA" id="ARBA00022900"/>
    </source>
</evidence>
<comment type="subunit">
    <text evidence="3">Homodimer.</text>
</comment>
<sequence>MRRTRGMIAVTAAVLLSGAATSTASATQPTSASGLYAPSALVLTIAKGTSTATATVERAVTLSCAPTAGGTHPASVAACGELDSVDGEFTELPSALAYTTCTRQWDPVTAAAHGVWRGQRIAWSATYNNGCEMVASLGGGSIFAF</sequence>
<accession>A0ABT0V1P0</accession>
<keyword evidence="7" id="KW-1015">Disulfide bond</keyword>
<feature type="signal peptide" evidence="9">
    <location>
        <begin position="1"/>
        <end position="26"/>
    </location>
</feature>
<evidence type="ECO:0000256" key="7">
    <source>
        <dbReference type="ARBA" id="ARBA00023157"/>
    </source>
</evidence>
<protein>
    <submittedName>
        <fullName evidence="11">Subtilase-type protease inhibitor</fullName>
    </submittedName>
</protein>
<dbReference type="GO" id="GO:0030414">
    <property type="term" value="F:peptidase inhibitor activity"/>
    <property type="evidence" value="ECO:0007669"/>
    <property type="project" value="UniProtKB-KW"/>
</dbReference>
<organism evidence="11 12">
    <name type="scientific">Streptomyces albipurpureus</name>
    <dbReference type="NCBI Taxonomy" id="2897419"/>
    <lineage>
        <taxon>Bacteria</taxon>
        <taxon>Bacillati</taxon>
        <taxon>Actinomycetota</taxon>
        <taxon>Actinomycetes</taxon>
        <taxon>Kitasatosporales</taxon>
        <taxon>Streptomycetaceae</taxon>
        <taxon>Streptomyces</taxon>
    </lineage>
</organism>
<evidence type="ECO:0000259" key="10">
    <source>
        <dbReference type="Pfam" id="PF00720"/>
    </source>
</evidence>
<evidence type="ECO:0000256" key="3">
    <source>
        <dbReference type="ARBA" id="ARBA00011738"/>
    </source>
</evidence>
<evidence type="ECO:0000256" key="2">
    <source>
        <dbReference type="ARBA" id="ARBA00010472"/>
    </source>
</evidence>
<reference evidence="11" key="1">
    <citation type="submission" date="2022-06" db="EMBL/GenBank/DDBJ databases">
        <title>Genome public.</title>
        <authorList>
            <person name="Sun Q."/>
        </authorList>
    </citation>
    <scope>NUCLEOTIDE SEQUENCE</scope>
    <source>
        <strain evidence="11">CWNU-1</strain>
    </source>
</reference>
<dbReference type="InterPro" id="IPR023549">
    <property type="entry name" value="Subtilisin_inhibitor"/>
</dbReference>
<dbReference type="Gene3D" id="3.30.350.10">
    <property type="entry name" value="Subtilisin inhibitor-like"/>
    <property type="match status" value="1"/>
</dbReference>
<comment type="subcellular location">
    <subcellularLocation>
        <location evidence="1">Secreted</location>
    </subcellularLocation>
</comment>
<evidence type="ECO:0000256" key="5">
    <source>
        <dbReference type="ARBA" id="ARBA00022690"/>
    </source>
</evidence>
<evidence type="ECO:0000313" key="12">
    <source>
        <dbReference type="Proteomes" id="UP001431429"/>
    </source>
</evidence>
<evidence type="ECO:0000313" key="11">
    <source>
        <dbReference type="EMBL" id="MCM2393311.1"/>
    </source>
</evidence>